<feature type="compositionally biased region" description="Polar residues" evidence="1">
    <location>
        <begin position="235"/>
        <end position="244"/>
    </location>
</feature>
<dbReference type="GO" id="GO:0003677">
    <property type="term" value="F:DNA binding"/>
    <property type="evidence" value="ECO:0007669"/>
    <property type="project" value="UniProtKB-KW"/>
</dbReference>
<name>A0A6I9S0H9_ELAGV</name>
<dbReference type="OrthoDB" id="568248at2759"/>
<sequence>MGKKSEKEESFRPADPETEEKKRLRSLAFSKKLLRRAPSKPSAPLEPSKSVLKLQGRDVVKRGQRKSRYLFSFPGLLAPLSGGRVGELADLGTKNPILYLEFPQGRMKLFGTHMYPKNKYLTLQLTKSSKGVVCEDTFDSLIVFSDARWIGRKEENPEELKLEFPKNLNEGNHAADCDFKGGAGATVEESLRGNIPGKDYVEPFSPDTDMEGDMPEDSHFKTEESTKNLAEATPVRQSTRTAGKQLNYAESSSGDDSIASDAEVPEMMSEKIKIEDDFLEKKINPMQKTEESSSSMKRLKKNLSNKKGPLVQATLSTLFERVEDKKSKRSAEDSAGPEGPIGKRQRKQITEEVQVKQSTKKPSLSGRKKSGTGTVRVPKKSKVPDDEIEEISSESQDDSDEDWAL</sequence>
<evidence type="ECO:0000313" key="3">
    <source>
        <dbReference type="RefSeq" id="XP_010935551.1"/>
    </source>
</evidence>
<evidence type="ECO:0000256" key="1">
    <source>
        <dbReference type="SAM" id="MobiDB-lite"/>
    </source>
</evidence>
<dbReference type="AlphaFoldDB" id="A0A6I9S0H9"/>
<organism evidence="2 3">
    <name type="scientific">Elaeis guineensis var. tenera</name>
    <name type="common">Oil palm</name>
    <dbReference type="NCBI Taxonomy" id="51953"/>
    <lineage>
        <taxon>Eukaryota</taxon>
        <taxon>Viridiplantae</taxon>
        <taxon>Streptophyta</taxon>
        <taxon>Embryophyta</taxon>
        <taxon>Tracheophyta</taxon>
        <taxon>Spermatophyta</taxon>
        <taxon>Magnoliopsida</taxon>
        <taxon>Liliopsida</taxon>
        <taxon>Arecaceae</taxon>
        <taxon>Arecoideae</taxon>
        <taxon>Cocoseae</taxon>
        <taxon>Elaeidinae</taxon>
        <taxon>Elaeis</taxon>
    </lineage>
</organism>
<reference evidence="3" key="1">
    <citation type="submission" date="2025-08" db="UniProtKB">
        <authorList>
            <consortium name="RefSeq"/>
        </authorList>
    </citation>
    <scope>IDENTIFICATION</scope>
</reference>
<dbReference type="GeneID" id="105055441"/>
<dbReference type="FunCoup" id="A0A6I9S0H9">
    <property type="interactions" value="2503"/>
</dbReference>
<protein>
    <submittedName>
        <fullName evidence="3">DNA-binding protein RHL1</fullName>
    </submittedName>
</protein>
<feature type="region of interest" description="Disordered" evidence="1">
    <location>
        <begin position="1"/>
        <end position="22"/>
    </location>
</feature>
<feature type="compositionally biased region" description="Basic and acidic residues" evidence="1">
    <location>
        <begin position="216"/>
        <end position="226"/>
    </location>
</feature>
<feature type="compositionally biased region" description="Basic and acidic residues" evidence="1">
    <location>
        <begin position="320"/>
        <end position="332"/>
    </location>
</feature>
<gene>
    <name evidence="3" type="primary">LOC105055441</name>
</gene>
<dbReference type="Proteomes" id="UP000504607">
    <property type="component" value="Chromosome 12"/>
</dbReference>
<dbReference type="PANTHER" id="PTHR35698:SF2">
    <property type="entry name" value="DNA-BINDING PROTEIN RHL1"/>
    <property type="match status" value="1"/>
</dbReference>
<keyword evidence="2" id="KW-1185">Reference proteome</keyword>
<dbReference type="InParanoid" id="A0A6I9S0H9"/>
<dbReference type="PANTHER" id="PTHR35698">
    <property type="entry name" value="DNA-BINDING PROTEIN RHL1"/>
    <property type="match status" value="1"/>
</dbReference>
<dbReference type="RefSeq" id="XP_010935551.1">
    <property type="nucleotide sequence ID" value="XM_010937249.2"/>
</dbReference>
<feature type="region of interest" description="Disordered" evidence="1">
    <location>
        <begin position="275"/>
        <end position="405"/>
    </location>
</feature>
<feature type="region of interest" description="Disordered" evidence="1">
    <location>
        <begin position="190"/>
        <end position="261"/>
    </location>
</feature>
<dbReference type="GO" id="GO:0042023">
    <property type="term" value="P:DNA endoreduplication"/>
    <property type="evidence" value="ECO:0007669"/>
    <property type="project" value="InterPro"/>
</dbReference>
<dbReference type="KEGG" id="egu:105055441"/>
<evidence type="ECO:0000313" key="2">
    <source>
        <dbReference type="Proteomes" id="UP000504607"/>
    </source>
</evidence>
<feature type="compositionally biased region" description="Low complexity" evidence="1">
    <location>
        <begin position="249"/>
        <end position="261"/>
    </location>
</feature>
<keyword evidence="3" id="KW-0238">DNA-binding</keyword>
<accession>A0A6I9S0H9</accession>
<proteinExistence type="predicted"/>
<dbReference type="InterPro" id="IPR038859">
    <property type="entry name" value="RHL1"/>
</dbReference>
<feature type="compositionally biased region" description="Basic and acidic residues" evidence="1">
    <location>
        <begin position="275"/>
        <end position="291"/>
    </location>
</feature>
<feature type="compositionally biased region" description="Acidic residues" evidence="1">
    <location>
        <begin position="386"/>
        <end position="405"/>
    </location>
</feature>